<comment type="caution">
    <text evidence="2">The sequence shown here is derived from an EMBL/GenBank/DDBJ whole genome shotgun (WGS) entry which is preliminary data.</text>
</comment>
<proteinExistence type="predicted"/>
<protein>
    <recommendedName>
        <fullName evidence="1">Gliding motility protein SprA N-terminal domain-containing protein</fullName>
    </recommendedName>
</protein>
<sequence>MSTAGFGSIEKKVSERQKENIMSYDFATNIELGKFLPEKTGIKIPMHFDLSETYSNPQYNPLNPDVLLTEDLATYTSQSDKDSILNIVQSYTRRKSLNFVNVRKEKSTASTKNHIYDLSNFDLTYAYNEIFTRNIDVEYNLNKTYRGALGYNYSNNPKNYVPFKKVKFLNNKMLRFFGDFNFYLMPKSLSFRTDLDRGYEENLMRNKSDALIIIEPSYLKTFSWNRAYSLKYDLTKSIKIDYIANANARIDEPPGSIDKADGDYEAKMDSIWQNIKSMGRITNYNQSLKVNYALPINKLPMLDWTSSSLQYGGDYKWTAAALYKDSLGEYAESPYGNTIENNRSISANINGNLVNLYNKIPYLKKLNQTNTRPSANNRRVIPGMDSTDTGDKKDTVALFKKIADNFLKFIMMTKNVSLSYTLAQGTYLPGYRGGMDILGMDLNNQAPGWGFVFGDQRDVRPNLVQNNLLSKDSLFNNAFARRKNDNLNARVSLEPMKNMKVEITAMRNFTENHSEYYKYDEAANGFRSFSSIDNGSFSLSIITWSTAFVKDYNDYSNETFEKFKGLRPEIAAQVAQASSNWDGTWFTDSTSGVQYPTGYGPTSQDVLIPAFLVAYTGANPNKFIKSKFPRIPLPNWRLTYNGLTEIPWVKKRFKSATLSHAYRCTYNIGGYSSNVLFSDADADGYTTVKDALGNYLPKYEIAQVSITEQFSPLLNIDLTWKNSLISKVEYKKSRNLAMSFSNNQMTEIISGEITVGLGYRFKDVELKISGKDFKSDLALKADFSIRNNKTVLRKIVENVDQISAGQKVVSINLSAEYMLSQKFTIRAFFDKVINNPYISSQFLNSNTNAGISLRFSLAQ</sequence>
<evidence type="ECO:0000313" key="2">
    <source>
        <dbReference type="EMBL" id="MPM15253.1"/>
    </source>
</evidence>
<name>A0A644XLY3_9ZZZZ</name>
<feature type="domain" description="Gliding motility protein SprA N-terminal" evidence="1">
    <location>
        <begin position="1"/>
        <end position="72"/>
    </location>
</feature>
<reference evidence="2" key="1">
    <citation type="submission" date="2019-08" db="EMBL/GenBank/DDBJ databases">
        <authorList>
            <person name="Kucharzyk K."/>
            <person name="Murdoch R.W."/>
            <person name="Higgins S."/>
            <person name="Loffler F."/>
        </authorList>
    </citation>
    <scope>NUCLEOTIDE SEQUENCE</scope>
</reference>
<dbReference type="Pfam" id="PF14349">
    <property type="entry name" value="SprA_N"/>
    <property type="match status" value="1"/>
</dbReference>
<evidence type="ECO:0000259" key="1">
    <source>
        <dbReference type="Pfam" id="PF14349"/>
    </source>
</evidence>
<dbReference type="InterPro" id="IPR026377">
    <property type="entry name" value="Cell_surface_SprA"/>
</dbReference>
<dbReference type="EMBL" id="VSSQ01002412">
    <property type="protein sequence ID" value="MPM15253.1"/>
    <property type="molecule type" value="Genomic_DNA"/>
</dbReference>
<gene>
    <name evidence="2" type="ORF">SDC9_61621</name>
</gene>
<dbReference type="AlphaFoldDB" id="A0A644XLY3"/>
<dbReference type="InterPro" id="IPR025684">
    <property type="entry name" value="SprA_N_dom"/>
</dbReference>
<accession>A0A644XLY3</accession>
<dbReference type="NCBIfam" id="TIGR04189">
    <property type="entry name" value="surface_SprA"/>
    <property type="match status" value="1"/>
</dbReference>
<organism evidence="2">
    <name type="scientific">bioreactor metagenome</name>
    <dbReference type="NCBI Taxonomy" id="1076179"/>
    <lineage>
        <taxon>unclassified sequences</taxon>
        <taxon>metagenomes</taxon>
        <taxon>ecological metagenomes</taxon>
    </lineage>
</organism>